<protein>
    <submittedName>
        <fullName evidence="4">Telomere length regulation protein-domain-containing protein</fullName>
    </submittedName>
</protein>
<keyword evidence="5" id="KW-1185">Reference proteome</keyword>
<proteinExistence type="inferred from homology"/>
<feature type="compositionally biased region" description="Acidic residues" evidence="2">
    <location>
        <begin position="586"/>
        <end position="596"/>
    </location>
</feature>
<comment type="caution">
    <text evidence="4">The sequence shown here is derived from an EMBL/GenBank/DDBJ whole genome shotgun (WGS) entry which is preliminary data.</text>
</comment>
<dbReference type="InterPro" id="IPR051970">
    <property type="entry name" value="TEL2_Regulation"/>
</dbReference>
<dbReference type="EMBL" id="CALTRL010000861">
    <property type="protein sequence ID" value="CAH7669946.1"/>
    <property type="molecule type" value="Genomic_DNA"/>
</dbReference>
<comment type="similarity">
    <text evidence="1">Belongs to the TEL2 family.</text>
</comment>
<dbReference type="PANTHER" id="PTHR15830:SF10">
    <property type="entry name" value="TELOMERE LENGTH REGULATION PROTEIN TEL2 HOMOLOG"/>
    <property type="match status" value="1"/>
</dbReference>
<sequence>MSSSLVDGDPIGQFIDFNRLIRSINSERFESLDKLLKAVLPPLIRIGLVGRDDLPSSGPFYKVLVEIFESEGKIGSTVESDQSFWFRHLPRVQSVLLHRVIVDWKSSLLENGLWESAFCIWFGIDGFKNSGSRSRLAKVALETLTGFLSKDSLNSSNIHPEMIVTVYEMLDRILERYSLRDLWDSCGHSPSHCGPSSIRQETDWRQLINALFSIPDKVSNSSILLECANIFFSFSSSFSFFFFRSLLSRTSVQFESFIDHISRSNCSLENLNHLVILLSKFINNGFVVVNSLANERSGVTERAGAEIFRFFLSDWAEEETEDSSFEISGVVMEVVTLREGWSIGTARCISRWTLMGPNHKFPRARIAKEALSSFGNRDQITYGSTSHHVFLLVLLLLTACPTGPGEKFSNFGSELDISIDPKIVEAVQLSLASLRRQFRLLGMLMAELVTSLHQMGEKGFEKLDFGQQIWSVDDQETRLCHKIRELSRDWWKSLDSSDDKKWIDYLSRLIDDRIEVKLEETKTDESNKICPPTEELQSNKLHKYLVDTTKSSTLDHIRGINSKVPLVTRPKIEILNSFGEPKGEKDSDEDDDEFEPYEPPLDDQLFKGEAKAYDLSRKKIRKPVFISELSEYLRKDDSYDYTAVGLFEAEDLIRRKRGWGTELEENALDLTFALLCMQDNYEMENFERLRQNALCALVVSVPQKVGPCLVEQVFFNQYSYTQRVCILNSIVLGAREILLSSSSKKKGGKDGFLFPSRMIPSSETHKLLMSFQTNQIESDRFDGKCSGQLSDLISEVSLNRVDSGTGKSIINNNCQDNKEQGRDSATSSKTKISKSLERRRNELEALSKLDTRPRIDYKEWFLIPLVSQVWNYLNQSDRLSLTGRSSSVKPYLGSGYSILSEPLMINKLIETLTSLIGNVIFISNSISHEDSNGLNLLMIEVMYIGIRIKRGIDYRGGDSGEGIGSEMMIEGSILGMILICLESLSEEGDDRLIRGSEDLILVVIDWCQKILEETKGDRDEDLIGKFLSKRNRTDFEVKRSGGALVDPESSGDGSGGRGDVNCKARSRLKLAIAILSKIKEKTSS</sequence>
<dbReference type="InterPro" id="IPR019337">
    <property type="entry name" value="Telomere_length_regulation_dom"/>
</dbReference>
<evidence type="ECO:0000256" key="2">
    <source>
        <dbReference type="SAM" id="MobiDB-lite"/>
    </source>
</evidence>
<dbReference type="GO" id="GO:0005829">
    <property type="term" value="C:cytosol"/>
    <property type="evidence" value="ECO:0007669"/>
    <property type="project" value="TreeGrafter"/>
</dbReference>
<dbReference type="Gene3D" id="1.25.40.720">
    <property type="entry name" value="Telomere length regulation protein 2, C-terminal domain"/>
    <property type="match status" value="1"/>
</dbReference>
<feature type="domain" description="Telomere length regulation protein conserved" evidence="3">
    <location>
        <begin position="623"/>
        <end position="734"/>
    </location>
</feature>
<feature type="region of interest" description="Disordered" evidence="2">
    <location>
        <begin position="809"/>
        <end position="834"/>
    </location>
</feature>
<evidence type="ECO:0000256" key="1">
    <source>
        <dbReference type="ARBA" id="ARBA00006133"/>
    </source>
</evidence>
<organism evidence="4 5">
    <name type="scientific">Phakopsora pachyrhizi</name>
    <name type="common">Asian soybean rust disease fungus</name>
    <dbReference type="NCBI Taxonomy" id="170000"/>
    <lineage>
        <taxon>Eukaryota</taxon>
        <taxon>Fungi</taxon>
        <taxon>Dikarya</taxon>
        <taxon>Basidiomycota</taxon>
        <taxon>Pucciniomycotina</taxon>
        <taxon>Pucciniomycetes</taxon>
        <taxon>Pucciniales</taxon>
        <taxon>Phakopsoraceae</taxon>
        <taxon>Phakopsora</taxon>
    </lineage>
</organism>
<gene>
    <name evidence="4" type="ORF">PPACK8108_LOCUS4613</name>
</gene>
<accession>A0AAV0AQ40</accession>
<evidence type="ECO:0000313" key="5">
    <source>
        <dbReference type="Proteomes" id="UP001153365"/>
    </source>
</evidence>
<feature type="region of interest" description="Disordered" evidence="2">
    <location>
        <begin position="577"/>
        <end position="601"/>
    </location>
</feature>
<dbReference type="GO" id="GO:0051083">
    <property type="term" value="P:'de novo' cotranslational protein folding"/>
    <property type="evidence" value="ECO:0007669"/>
    <property type="project" value="TreeGrafter"/>
</dbReference>
<name>A0AAV0AQ40_PHAPC</name>
<evidence type="ECO:0000313" key="4">
    <source>
        <dbReference type="EMBL" id="CAH7669946.1"/>
    </source>
</evidence>
<dbReference type="InterPro" id="IPR038528">
    <property type="entry name" value="TEL2_C_sf"/>
</dbReference>
<reference evidence="4" key="1">
    <citation type="submission" date="2022-06" db="EMBL/GenBank/DDBJ databases">
        <authorList>
            <consortium name="SYNGENTA / RWTH Aachen University"/>
        </authorList>
    </citation>
    <scope>NUCLEOTIDE SEQUENCE</scope>
</reference>
<feature type="region of interest" description="Disordered" evidence="2">
    <location>
        <begin position="1041"/>
        <end position="1060"/>
    </location>
</feature>
<dbReference type="Proteomes" id="UP001153365">
    <property type="component" value="Unassembled WGS sequence"/>
</dbReference>
<dbReference type="GO" id="GO:0042162">
    <property type="term" value="F:telomeric DNA binding"/>
    <property type="evidence" value="ECO:0007669"/>
    <property type="project" value="TreeGrafter"/>
</dbReference>
<dbReference type="PANTHER" id="PTHR15830">
    <property type="entry name" value="TELOMERE LENGTH REGULATION PROTEIN TEL2 FAMILY MEMBER"/>
    <property type="match status" value="1"/>
</dbReference>
<dbReference type="GO" id="GO:0051879">
    <property type="term" value="F:Hsp90 protein binding"/>
    <property type="evidence" value="ECO:0007669"/>
    <property type="project" value="TreeGrafter"/>
</dbReference>
<dbReference type="Pfam" id="PF10193">
    <property type="entry name" value="Telomere_reg-2"/>
    <property type="match status" value="1"/>
</dbReference>
<evidence type="ECO:0000259" key="3">
    <source>
        <dbReference type="Pfam" id="PF10193"/>
    </source>
</evidence>
<dbReference type="AlphaFoldDB" id="A0AAV0AQ40"/>